<feature type="compositionally biased region" description="Low complexity" evidence="6">
    <location>
        <begin position="546"/>
        <end position="561"/>
    </location>
</feature>
<evidence type="ECO:0000256" key="1">
    <source>
        <dbReference type="ARBA" id="ARBA00000900"/>
    </source>
</evidence>
<reference evidence="9" key="1">
    <citation type="submission" date="2018-07" db="EMBL/GenBank/DDBJ databases">
        <title>Comparative genomics of catfishes provides insights into carnivory and benthic adaptation.</title>
        <authorList>
            <person name="Zhang Y."/>
            <person name="Wang D."/>
            <person name="Peng Z."/>
            <person name="Zheng S."/>
            <person name="Shao F."/>
            <person name="Tao W."/>
        </authorList>
    </citation>
    <scope>NUCLEOTIDE SEQUENCE</scope>
    <source>
        <strain evidence="9">Chongqing</strain>
    </source>
</reference>
<evidence type="ECO:0000256" key="2">
    <source>
        <dbReference type="ARBA" id="ARBA00004906"/>
    </source>
</evidence>
<dbReference type="GO" id="GO:0016567">
    <property type="term" value="P:protein ubiquitination"/>
    <property type="evidence" value="ECO:0007669"/>
    <property type="project" value="InterPro"/>
</dbReference>
<feature type="domain" description="NID" evidence="7">
    <location>
        <begin position="6"/>
        <end position="41"/>
    </location>
</feature>
<dbReference type="EMBL" id="MU551670">
    <property type="protein sequence ID" value="KAI5619335.1"/>
    <property type="molecule type" value="Genomic_DNA"/>
</dbReference>
<name>A0AAD5AND2_SILAS</name>
<evidence type="ECO:0000313" key="9">
    <source>
        <dbReference type="EMBL" id="KAI5619335.1"/>
    </source>
</evidence>
<dbReference type="InterPro" id="IPR039398">
    <property type="entry name" value="Deltex_fam"/>
</dbReference>
<feature type="region of interest" description="Disordered" evidence="6">
    <location>
        <begin position="546"/>
        <end position="598"/>
    </location>
</feature>
<dbReference type="EC" id="2.3.2.27" evidence="3"/>
<dbReference type="InterPro" id="IPR012677">
    <property type="entry name" value="Nucleotide-bd_a/b_plait_sf"/>
</dbReference>
<feature type="compositionally biased region" description="Polar residues" evidence="6">
    <location>
        <begin position="562"/>
        <end position="598"/>
    </location>
</feature>
<feature type="domain" description="Deltex C-terminal" evidence="8">
    <location>
        <begin position="972"/>
        <end position="1098"/>
    </location>
</feature>
<evidence type="ECO:0000256" key="5">
    <source>
        <dbReference type="ARBA" id="ARBA00022723"/>
    </source>
</evidence>
<dbReference type="InterPro" id="IPR039396">
    <property type="entry name" value="Deltex_C"/>
</dbReference>
<dbReference type="InterPro" id="IPR039399">
    <property type="entry name" value="Deltex_C_sf"/>
</dbReference>
<dbReference type="GO" id="GO:0046872">
    <property type="term" value="F:metal ion binding"/>
    <property type="evidence" value="ECO:0007669"/>
    <property type="project" value="UniProtKB-KW"/>
</dbReference>
<dbReference type="PANTHER" id="PTHR12622">
    <property type="entry name" value="DELTEX-RELATED"/>
    <property type="match status" value="1"/>
</dbReference>
<dbReference type="Proteomes" id="UP001205998">
    <property type="component" value="Unassembled WGS sequence"/>
</dbReference>
<keyword evidence="10" id="KW-1185">Reference proteome</keyword>
<evidence type="ECO:0000256" key="4">
    <source>
        <dbReference type="ARBA" id="ARBA00022679"/>
    </source>
</evidence>
<feature type="region of interest" description="Disordered" evidence="6">
    <location>
        <begin position="459"/>
        <end position="486"/>
    </location>
</feature>
<dbReference type="InterPro" id="IPR009909">
    <property type="entry name" value="Nmi/IFP35_dom"/>
</dbReference>
<gene>
    <name evidence="9" type="ORF">C0J50_21366</name>
</gene>
<accession>A0AAD5AND2</accession>
<feature type="region of interest" description="Disordered" evidence="6">
    <location>
        <begin position="764"/>
        <end position="808"/>
    </location>
</feature>
<evidence type="ECO:0000313" key="10">
    <source>
        <dbReference type="Proteomes" id="UP001205998"/>
    </source>
</evidence>
<comment type="catalytic activity">
    <reaction evidence="1">
        <text>S-ubiquitinyl-[E2 ubiquitin-conjugating enzyme]-L-cysteine + [acceptor protein]-L-lysine = [E2 ubiquitin-conjugating enzyme]-L-cysteine + N(6)-ubiquitinyl-[acceptor protein]-L-lysine.</text>
        <dbReference type="EC" id="2.3.2.27"/>
    </reaction>
</comment>
<feature type="compositionally biased region" description="Polar residues" evidence="6">
    <location>
        <begin position="466"/>
        <end position="483"/>
    </location>
</feature>
<dbReference type="Pfam" id="PF18102">
    <property type="entry name" value="DTC"/>
    <property type="match status" value="1"/>
</dbReference>
<dbReference type="GO" id="GO:0061630">
    <property type="term" value="F:ubiquitin protein ligase activity"/>
    <property type="evidence" value="ECO:0007669"/>
    <property type="project" value="UniProtKB-EC"/>
</dbReference>
<evidence type="ECO:0000256" key="6">
    <source>
        <dbReference type="SAM" id="MobiDB-lite"/>
    </source>
</evidence>
<evidence type="ECO:0000256" key="3">
    <source>
        <dbReference type="ARBA" id="ARBA00012483"/>
    </source>
</evidence>
<organism evidence="9 10">
    <name type="scientific">Silurus asotus</name>
    <name type="common">Amur catfish</name>
    <name type="synonym">Parasilurus asotus</name>
    <dbReference type="NCBI Taxonomy" id="30991"/>
    <lineage>
        <taxon>Eukaryota</taxon>
        <taxon>Metazoa</taxon>
        <taxon>Chordata</taxon>
        <taxon>Craniata</taxon>
        <taxon>Vertebrata</taxon>
        <taxon>Euteleostomi</taxon>
        <taxon>Actinopterygii</taxon>
        <taxon>Neopterygii</taxon>
        <taxon>Teleostei</taxon>
        <taxon>Ostariophysi</taxon>
        <taxon>Siluriformes</taxon>
        <taxon>Siluridae</taxon>
        <taxon>Silurus</taxon>
    </lineage>
</organism>
<dbReference type="Gene3D" id="3.30.390.130">
    <property type="match status" value="1"/>
</dbReference>
<dbReference type="GO" id="GO:0007219">
    <property type="term" value="P:Notch signaling pathway"/>
    <property type="evidence" value="ECO:0007669"/>
    <property type="project" value="InterPro"/>
</dbReference>
<dbReference type="AlphaFoldDB" id="A0AAD5AND2"/>
<keyword evidence="4" id="KW-0808">Transferase</keyword>
<feature type="compositionally biased region" description="Polar residues" evidence="6">
    <location>
        <begin position="779"/>
        <end position="806"/>
    </location>
</feature>
<keyword evidence="5" id="KW-0479">Metal-binding</keyword>
<sequence length="1101" mass="121385">MAEIGNTVCVRGLPTDMDHERLEDKLLIHFLRERNGGGEISKITLKAADPCAMITFEDSRVAFSVCSHKPQVLKVDGKTYELSLSFPWQDSQHLNKVFLDVCVTIDCSHFPLGEKTIKTLTEKFTDIGVHYLEPLRHCTLKGPYSVVNYVITHLIELLVDFVPPSKESLSLVQEIERAYSHQKEKHNPLHQQHGLLFGGDASVHQDSRYASRKVSSIQLSQTQTRSDERTKDWIDTLDVEALSLIMEADVFAYLSSRSEEYRTILQNHGVYVVDVTSAGVSTLYLQTNANSETGSKAEKHLSHARKELSQLYQKMEGNLRRAQIPKSALNLHGDQNAAFKDLESLLPKVLLNFDQTHIYIIGESSDVSQAKQILLFGLSDEKLRTKQETIFQSSPSYSSVSESEKIQKAGTSRESNSLTLKKRISDAERRFKNGEEYKLAARFKNSDIGLLGFGPVEKGKSKDSQDLTQGINTPALAPNSTPGTEDAVSSVQARASQVSAFKVSGVNNEDLLNEVSRTNSASCTSRVTLAFKGPLSTHVNAHSGLGKLGKTTGSTVESTTTAMSTLKRTSSCSGRPVQKQETQKPGTNDNSGLATNSIRRQRSTSLNCRISAEALPSSTVSKSITVPTLMWSYLKQIYYSEINFLISDVQVSENIVDKYKTMVILKGSASSKVEECQQELQKLVDAIGLDFCVQKLKVADLGATEGDDMFKEGCLDICSYFSKIVLLNLKDDISLLGPRSQCSQAKEMLQELFPSRFLNSGSFGHTSITHQESTDQRQAKASSDQTPIKINDQTRPNQTKANSESSAKCRIKGYKSESRNVAYKQTPMPVANEMQKAASDLEITKTGPLPGKSSEVSGALLGLRDNWQTASSLTTQKSQNATTLALKQTNVPISKQLESCVCGENGTQRSCGVFLCSNCIQLHGQCMVCSKANAARNPSKEMQVHPLNEEQNTKELKGNEAGTRQKEKKSIHGTMSCTELSVSLPGYEQYRTAKITYCIPDGIQGEEHPNPGLPFQGAVFEAYLPLSSQGQELLQCLEQAFKQGFTFTVCPSNNNDRAKITWSRIPHKTNITEGKSRNGYPDVKYLKDLSEALRACGIKGV</sequence>
<protein>
    <recommendedName>
        <fullName evidence="3">RING-type E3 ubiquitin transferase</fullName>
        <ecNumber evidence="3">2.3.2.27</ecNumber>
    </recommendedName>
</protein>
<dbReference type="Pfam" id="PF07292">
    <property type="entry name" value="NID"/>
    <property type="match status" value="1"/>
</dbReference>
<evidence type="ECO:0000259" key="7">
    <source>
        <dbReference type="Pfam" id="PF07292"/>
    </source>
</evidence>
<dbReference type="Gene3D" id="3.30.70.330">
    <property type="match status" value="1"/>
</dbReference>
<comment type="caution">
    <text evidence="9">The sequence shown here is derived from an EMBL/GenBank/DDBJ whole genome shotgun (WGS) entry which is preliminary data.</text>
</comment>
<proteinExistence type="predicted"/>
<comment type="pathway">
    <text evidence="2">Protein modification; protein ubiquitination.</text>
</comment>
<evidence type="ECO:0000259" key="8">
    <source>
        <dbReference type="Pfam" id="PF18102"/>
    </source>
</evidence>
<feature type="region of interest" description="Disordered" evidence="6">
    <location>
        <begin position="390"/>
        <end position="414"/>
    </location>
</feature>